<dbReference type="Pfam" id="PF03006">
    <property type="entry name" value="HlyIII"/>
    <property type="match status" value="1"/>
</dbReference>
<dbReference type="GO" id="GO:0046872">
    <property type="term" value="F:metal ion binding"/>
    <property type="evidence" value="ECO:0007669"/>
    <property type="project" value="UniProtKB-KW"/>
</dbReference>
<proteinExistence type="inferred from homology"/>
<evidence type="ECO:0000256" key="3">
    <source>
        <dbReference type="ARBA" id="ARBA00022692"/>
    </source>
</evidence>
<evidence type="ECO:0000256" key="4">
    <source>
        <dbReference type="ARBA" id="ARBA00022989"/>
    </source>
</evidence>
<protein>
    <submittedName>
        <fullName evidence="8">Hemolysin III family protein</fullName>
    </submittedName>
</protein>
<comment type="similarity">
    <text evidence="2">Belongs to the UPF0073 (Hly-III) family.</text>
</comment>
<keyword evidence="4 7" id="KW-1133">Transmembrane helix</keyword>
<dbReference type="Proteomes" id="UP000301475">
    <property type="component" value="Chromosome"/>
</dbReference>
<comment type="subcellular location">
    <subcellularLocation>
        <location evidence="1">Endomembrane system</location>
        <topology evidence="1">Multi-pass membrane protein</topology>
    </subcellularLocation>
</comment>
<dbReference type="EMBL" id="CP039381">
    <property type="protein sequence ID" value="QCT06340.1"/>
    <property type="molecule type" value="Genomic_DNA"/>
</dbReference>
<dbReference type="PROSITE" id="PS51257">
    <property type="entry name" value="PROKAR_LIPOPROTEIN"/>
    <property type="match status" value="1"/>
</dbReference>
<feature type="transmembrane region" description="Helical" evidence="7">
    <location>
        <begin position="21"/>
        <end position="41"/>
    </location>
</feature>
<dbReference type="PANTHER" id="PTHR20855:SF129">
    <property type="entry name" value="HEMOLYSIN-3 HOMOLOG"/>
    <property type="match status" value="1"/>
</dbReference>
<feature type="binding site" evidence="6">
    <location>
        <position position="68"/>
    </location>
    <ligand>
        <name>Zn(2+)</name>
        <dbReference type="ChEBI" id="CHEBI:29105"/>
    </ligand>
</feature>
<evidence type="ECO:0000256" key="5">
    <source>
        <dbReference type="ARBA" id="ARBA00023136"/>
    </source>
</evidence>
<dbReference type="PANTHER" id="PTHR20855">
    <property type="entry name" value="ADIPOR/PROGESTIN RECEPTOR-RELATED"/>
    <property type="match status" value="1"/>
</dbReference>
<dbReference type="AlphaFoldDB" id="A0A4P8XWI4"/>
<dbReference type="KEGG" id="ruj:E5Z56_02795"/>
<evidence type="ECO:0000313" key="8">
    <source>
        <dbReference type="EMBL" id="QCT06340.1"/>
    </source>
</evidence>
<keyword evidence="5 7" id="KW-0472">Membrane</keyword>
<feature type="transmembrane region" description="Helical" evidence="7">
    <location>
        <begin position="195"/>
        <end position="213"/>
    </location>
</feature>
<dbReference type="GO" id="GO:0012505">
    <property type="term" value="C:endomembrane system"/>
    <property type="evidence" value="ECO:0007669"/>
    <property type="project" value="UniProtKB-SubCell"/>
</dbReference>
<evidence type="ECO:0000256" key="2">
    <source>
        <dbReference type="ARBA" id="ARBA00008488"/>
    </source>
</evidence>
<evidence type="ECO:0000313" key="9">
    <source>
        <dbReference type="Proteomes" id="UP000301475"/>
    </source>
</evidence>
<feature type="transmembrane region" description="Helical" evidence="7">
    <location>
        <begin position="162"/>
        <end position="183"/>
    </location>
</feature>
<dbReference type="GO" id="GO:0140911">
    <property type="term" value="F:pore-forming activity"/>
    <property type="evidence" value="ECO:0007669"/>
    <property type="project" value="InterPro"/>
</dbReference>
<keyword evidence="6" id="KW-0862">Zinc</keyword>
<feature type="transmembrane region" description="Helical" evidence="7">
    <location>
        <begin position="138"/>
        <end position="156"/>
    </location>
</feature>
<feature type="binding site" evidence="6">
    <location>
        <position position="194"/>
    </location>
    <ligand>
        <name>Zn(2+)</name>
        <dbReference type="ChEBI" id="CHEBI:29105"/>
    </ligand>
</feature>
<dbReference type="NCBIfam" id="TIGR01065">
    <property type="entry name" value="hlyIII"/>
    <property type="match status" value="1"/>
</dbReference>
<accession>A0A4P8XWI4</accession>
<dbReference type="InterPro" id="IPR004254">
    <property type="entry name" value="AdipoR/HlyIII-related"/>
</dbReference>
<dbReference type="InterPro" id="IPR005744">
    <property type="entry name" value="Hy-lIII"/>
</dbReference>
<dbReference type="OrthoDB" id="9813689at2"/>
<feature type="transmembrane region" description="Helical" evidence="7">
    <location>
        <begin position="47"/>
        <end position="67"/>
    </location>
</feature>
<gene>
    <name evidence="8" type="ORF">E5Z56_02795</name>
</gene>
<feature type="binding site" evidence="6">
    <location>
        <position position="190"/>
    </location>
    <ligand>
        <name>Zn(2+)</name>
        <dbReference type="ChEBI" id="CHEBI:29105"/>
    </ligand>
</feature>
<evidence type="ECO:0000256" key="1">
    <source>
        <dbReference type="ARBA" id="ARBA00004127"/>
    </source>
</evidence>
<organism evidence="8 9">
    <name type="scientific">Ruminococcus bovis</name>
    <dbReference type="NCBI Taxonomy" id="2564099"/>
    <lineage>
        <taxon>Bacteria</taxon>
        <taxon>Bacillati</taxon>
        <taxon>Bacillota</taxon>
        <taxon>Clostridia</taxon>
        <taxon>Eubacteriales</taxon>
        <taxon>Oscillospiraceae</taxon>
        <taxon>Ruminococcus</taxon>
    </lineage>
</organism>
<name>A0A4P8XWI4_9FIRM</name>
<feature type="transmembrane region" description="Helical" evidence="7">
    <location>
        <begin position="87"/>
        <end position="103"/>
    </location>
</feature>
<evidence type="ECO:0000256" key="6">
    <source>
        <dbReference type="PIRSR" id="PIRSR604254-1"/>
    </source>
</evidence>
<evidence type="ECO:0000256" key="7">
    <source>
        <dbReference type="SAM" id="Phobius"/>
    </source>
</evidence>
<sequence>MGKIKRKYTLGEEIFSSVSHGVGACLSIAGTVVLLVFSVIYGNALAVVSSAIYGASLIILYTMSTLYHSFTNEKVKHFFQIMDHNTIFLLIAGTYTPITLYILGGVTGWILFSVVWVASIIGITLNSINMEKAKIPSLVCYIATGWVIIFAIKPLIAKVPFLSALFLVLGGIIYTVGIVFYVIKKVKYFHPIWHIFTILGSAFHYFSILIAIIKM</sequence>
<dbReference type="GO" id="GO:0016020">
    <property type="term" value="C:membrane"/>
    <property type="evidence" value="ECO:0007669"/>
    <property type="project" value="InterPro"/>
</dbReference>
<dbReference type="RefSeq" id="WP_138156423.1">
    <property type="nucleotide sequence ID" value="NZ_CP039381.1"/>
</dbReference>
<keyword evidence="6" id="KW-0479">Metal-binding</keyword>
<keyword evidence="3 7" id="KW-0812">Transmembrane</keyword>
<reference evidence="8 9" key="1">
    <citation type="submission" date="2019-04" db="EMBL/GenBank/DDBJ databases">
        <authorList>
            <person name="Embree M."/>
            <person name="Gaffney J.R."/>
        </authorList>
    </citation>
    <scope>NUCLEOTIDE SEQUENCE [LARGE SCALE GENOMIC DNA]</scope>
    <source>
        <strain evidence="8 9">JE7A12</strain>
    </source>
</reference>
<keyword evidence="9" id="KW-1185">Reference proteome</keyword>
<feature type="transmembrane region" description="Helical" evidence="7">
    <location>
        <begin position="109"/>
        <end position="126"/>
    </location>
</feature>